<sequence length="111" mass="12612">MASFASAERSRERRADILFGNDLPERRVKVLGGFEGCPARVSAFASRTPSFRRCGPRLGRSDRQQGENRAFRESLELRIGYALRVFDRPHFVDLAAVSIPTVWRRDERSSG</sequence>
<dbReference type="AlphaFoldDB" id="A0A6J4QSW2"/>
<gene>
    <name evidence="1" type="ORF">AVDCRST_MAG37-2531</name>
</gene>
<reference evidence="1" key="1">
    <citation type="submission" date="2020-02" db="EMBL/GenBank/DDBJ databases">
        <authorList>
            <person name="Meier V. D."/>
        </authorList>
    </citation>
    <scope>NUCLEOTIDE SEQUENCE</scope>
    <source>
        <strain evidence="1">AVDCRST_MAG37</strain>
    </source>
</reference>
<accession>A0A6J4QSW2</accession>
<name>A0A6J4QSW2_9ACTN</name>
<organism evidence="1">
    <name type="scientific">uncultured Rubrobacteraceae bacterium</name>
    <dbReference type="NCBI Taxonomy" id="349277"/>
    <lineage>
        <taxon>Bacteria</taxon>
        <taxon>Bacillati</taxon>
        <taxon>Actinomycetota</taxon>
        <taxon>Rubrobacteria</taxon>
        <taxon>Rubrobacterales</taxon>
        <taxon>Rubrobacteraceae</taxon>
        <taxon>environmental samples</taxon>
    </lineage>
</organism>
<proteinExistence type="predicted"/>
<evidence type="ECO:0000313" key="1">
    <source>
        <dbReference type="EMBL" id="CAA9452644.1"/>
    </source>
</evidence>
<protein>
    <submittedName>
        <fullName evidence="1">Uncharacterized protein</fullName>
    </submittedName>
</protein>
<dbReference type="EMBL" id="CADCVD010000125">
    <property type="protein sequence ID" value="CAA9452644.1"/>
    <property type="molecule type" value="Genomic_DNA"/>
</dbReference>